<dbReference type="GO" id="GO:0015144">
    <property type="term" value="F:carbohydrate transmembrane transporter activity"/>
    <property type="evidence" value="ECO:0007669"/>
    <property type="project" value="InterPro"/>
</dbReference>
<dbReference type="InterPro" id="IPR037185">
    <property type="entry name" value="EmrE-like"/>
</dbReference>
<evidence type="ECO:0000256" key="5">
    <source>
        <dbReference type="ARBA" id="ARBA00022692"/>
    </source>
</evidence>
<proteinExistence type="inferred from homology"/>
<evidence type="ECO:0000256" key="2">
    <source>
        <dbReference type="ARBA" id="ARBA00004196"/>
    </source>
</evidence>
<comment type="subcellular location">
    <subcellularLocation>
        <location evidence="2">Cell envelope</location>
    </subcellularLocation>
    <subcellularLocation>
        <location evidence="1">Endomembrane system</location>
        <topology evidence="1">Multi-pass membrane protein</topology>
    </subcellularLocation>
</comment>
<feature type="transmembrane region" description="Helical" evidence="8">
    <location>
        <begin position="148"/>
        <end position="168"/>
    </location>
</feature>
<evidence type="ECO:0000256" key="6">
    <source>
        <dbReference type="ARBA" id="ARBA00022989"/>
    </source>
</evidence>
<dbReference type="PANTHER" id="PTHR16119">
    <property type="entry name" value="TRANSMEMBRANE PROTEIN 144"/>
    <property type="match status" value="1"/>
</dbReference>
<feature type="transmembrane region" description="Helical" evidence="8">
    <location>
        <begin position="262"/>
        <end position="284"/>
    </location>
</feature>
<evidence type="ECO:0000256" key="7">
    <source>
        <dbReference type="ARBA" id="ARBA00023136"/>
    </source>
</evidence>
<name>A0A378MIB3_LISGR</name>
<dbReference type="InterPro" id="IPR010651">
    <property type="entry name" value="Sugar_transport"/>
</dbReference>
<keyword evidence="5 8" id="KW-0812">Transmembrane</keyword>
<evidence type="ECO:0000256" key="3">
    <source>
        <dbReference type="ARBA" id="ARBA00006117"/>
    </source>
</evidence>
<keyword evidence="4" id="KW-0762">Sugar transport</keyword>
<dbReference type="Pfam" id="PF06800">
    <property type="entry name" value="Sugar_transport"/>
    <property type="match status" value="1"/>
</dbReference>
<evidence type="ECO:0000256" key="4">
    <source>
        <dbReference type="ARBA" id="ARBA00022597"/>
    </source>
</evidence>
<keyword evidence="6 8" id="KW-1133">Transmembrane helix</keyword>
<dbReference type="CDD" id="cd23110">
    <property type="entry name" value="GRP"/>
    <property type="match status" value="1"/>
</dbReference>
<gene>
    <name evidence="9" type="ORF">NCTC10815_02507</name>
</gene>
<evidence type="ECO:0000256" key="8">
    <source>
        <dbReference type="SAM" id="Phobius"/>
    </source>
</evidence>
<feature type="transmembrane region" description="Helical" evidence="8">
    <location>
        <begin position="37"/>
        <end position="70"/>
    </location>
</feature>
<feature type="transmembrane region" description="Helical" evidence="8">
    <location>
        <begin position="91"/>
        <end position="108"/>
    </location>
</feature>
<comment type="similarity">
    <text evidence="3">Belongs to the GRP transporter (TC 2.A.7.5) family.</text>
</comment>
<dbReference type="GO" id="GO:0012505">
    <property type="term" value="C:endomembrane system"/>
    <property type="evidence" value="ECO:0007669"/>
    <property type="project" value="UniProtKB-SubCell"/>
</dbReference>
<dbReference type="GO" id="GO:0016020">
    <property type="term" value="C:membrane"/>
    <property type="evidence" value="ECO:0007669"/>
    <property type="project" value="InterPro"/>
</dbReference>
<evidence type="ECO:0000313" key="9">
    <source>
        <dbReference type="EMBL" id="STY45132.1"/>
    </source>
</evidence>
<dbReference type="EMBL" id="UGPG01000001">
    <property type="protein sequence ID" value="STY45132.1"/>
    <property type="molecule type" value="Genomic_DNA"/>
</dbReference>
<organism evidence="9 10">
    <name type="scientific">Listeria grayi</name>
    <name type="common">Listeria murrayi</name>
    <dbReference type="NCBI Taxonomy" id="1641"/>
    <lineage>
        <taxon>Bacteria</taxon>
        <taxon>Bacillati</taxon>
        <taxon>Bacillota</taxon>
        <taxon>Bacilli</taxon>
        <taxon>Bacillales</taxon>
        <taxon>Listeriaceae</taxon>
        <taxon>Listeria</taxon>
    </lineage>
</organism>
<keyword evidence="7 8" id="KW-0472">Membrane</keyword>
<keyword evidence="4" id="KW-0813">Transport</keyword>
<dbReference type="PANTHER" id="PTHR16119:SF17">
    <property type="entry name" value="TRANSMEMBRANE PROTEIN 144"/>
    <property type="match status" value="1"/>
</dbReference>
<dbReference type="GO" id="GO:0030313">
    <property type="term" value="C:cell envelope"/>
    <property type="evidence" value="ECO:0007669"/>
    <property type="project" value="UniProtKB-SubCell"/>
</dbReference>
<dbReference type="AlphaFoldDB" id="A0A378MIB3"/>
<feature type="transmembrane region" description="Helical" evidence="8">
    <location>
        <begin position="209"/>
        <end position="231"/>
    </location>
</feature>
<reference evidence="9 10" key="1">
    <citation type="submission" date="2018-06" db="EMBL/GenBank/DDBJ databases">
        <authorList>
            <consortium name="Pathogen Informatics"/>
            <person name="Doyle S."/>
        </authorList>
    </citation>
    <scope>NUCLEOTIDE SEQUENCE [LARGE SCALE GENOMIC DNA]</scope>
    <source>
        <strain evidence="10">NCTC 10815</strain>
    </source>
</reference>
<sequence length="285" mass="31219">MSGFMFALLPVLGWGFMPILANLRKSTPEEQLLGTSISAFLFAIVATLIVLPAFTVTSFVISLCSGIFWGIGQLLQFRGIRLSSVSTAMPISNGSQLLFATLIAVLFFHEWKTAGQVGVGILATCLLIIGVIMTGFKKQNQTVKEAVPWQVYQTILLSSLFLSFYVVTNQAFHITGFSIILPQSVGMLIFAFAVNYFKAKRPIYKNVRFNLLTGLSWSIANIGMFLATITLGVATSFSISQACVIIATLFGIWIFKEKKAPLEWSFILTGILLIMASVVLLGMMK</sequence>
<feature type="transmembrane region" description="Helical" evidence="8">
    <location>
        <begin position="114"/>
        <end position="136"/>
    </location>
</feature>
<evidence type="ECO:0000256" key="1">
    <source>
        <dbReference type="ARBA" id="ARBA00004127"/>
    </source>
</evidence>
<accession>A0A378MIB3</accession>
<dbReference type="Proteomes" id="UP000254879">
    <property type="component" value="Unassembled WGS sequence"/>
</dbReference>
<protein>
    <submittedName>
        <fullName evidence="9">Glucose uptake permease</fullName>
    </submittedName>
</protein>
<feature type="transmembrane region" description="Helical" evidence="8">
    <location>
        <begin position="237"/>
        <end position="255"/>
    </location>
</feature>
<feature type="transmembrane region" description="Helical" evidence="8">
    <location>
        <begin position="174"/>
        <end position="197"/>
    </location>
</feature>
<dbReference type="RefSeq" id="WP_003757593.1">
    <property type="nucleotide sequence ID" value="NZ_CABKNG010000002.1"/>
</dbReference>
<dbReference type="SUPFAM" id="SSF103481">
    <property type="entry name" value="Multidrug resistance efflux transporter EmrE"/>
    <property type="match status" value="1"/>
</dbReference>
<evidence type="ECO:0000313" key="10">
    <source>
        <dbReference type="Proteomes" id="UP000254879"/>
    </source>
</evidence>